<dbReference type="Proteomes" id="UP001233164">
    <property type="component" value="Unassembled WGS sequence"/>
</dbReference>
<keyword evidence="3" id="KW-1185">Reference proteome</keyword>
<gene>
    <name evidence="2" type="ORF">QT969_09350</name>
</gene>
<dbReference type="InterPro" id="IPR058548">
    <property type="entry name" value="MlaB-like_STAS"/>
</dbReference>
<accession>A0ABT7RLI3</accession>
<organism evidence="2 3">
    <name type="scientific">Rhodococcus indonesiensis</name>
    <dbReference type="NCBI Taxonomy" id="3055869"/>
    <lineage>
        <taxon>Bacteria</taxon>
        <taxon>Bacillati</taxon>
        <taxon>Actinomycetota</taxon>
        <taxon>Actinomycetes</taxon>
        <taxon>Mycobacteriales</taxon>
        <taxon>Nocardiaceae</taxon>
        <taxon>Rhodococcus</taxon>
    </lineage>
</organism>
<evidence type="ECO:0000313" key="2">
    <source>
        <dbReference type="EMBL" id="MDM7488493.1"/>
    </source>
</evidence>
<dbReference type="Pfam" id="PF13466">
    <property type="entry name" value="STAS_2"/>
    <property type="match status" value="1"/>
</dbReference>
<dbReference type="PROSITE" id="PS50801">
    <property type="entry name" value="STAS"/>
    <property type="match status" value="1"/>
</dbReference>
<name>A0ABT7RLI3_9NOCA</name>
<comment type="caution">
    <text evidence="2">The sequence shown here is derived from an EMBL/GenBank/DDBJ whole genome shotgun (WGS) entry which is preliminary data.</text>
</comment>
<evidence type="ECO:0000259" key="1">
    <source>
        <dbReference type="PROSITE" id="PS50801"/>
    </source>
</evidence>
<protein>
    <submittedName>
        <fullName evidence="2">STAS domain-containing protein</fullName>
    </submittedName>
</protein>
<dbReference type="EMBL" id="JAUBOF010000023">
    <property type="protein sequence ID" value="MDM7488493.1"/>
    <property type="molecule type" value="Genomic_DNA"/>
</dbReference>
<dbReference type="Gene3D" id="3.30.750.24">
    <property type="entry name" value="STAS domain"/>
    <property type="match status" value="1"/>
</dbReference>
<feature type="domain" description="STAS" evidence="1">
    <location>
        <begin position="43"/>
        <end position="118"/>
    </location>
</feature>
<reference evidence="2 3" key="1">
    <citation type="submission" date="2023-06" db="EMBL/GenBank/DDBJ databases">
        <title>Rhodococcus indonesiensis sp. nov a new member of the Rhodococcus ruber lineage isolated from a sediment of neutral hot spring.</title>
        <authorList>
            <person name="Kusuma A.B."/>
            <person name="Fenylestari G."/>
            <person name="Ammar F."/>
            <person name="Nouioui I."/>
            <person name="Goodfellow M."/>
        </authorList>
    </citation>
    <scope>NUCLEOTIDE SEQUENCE [LARGE SCALE GENOMIC DNA]</scope>
    <source>
        <strain evidence="2 3">CSLK01-03</strain>
    </source>
</reference>
<dbReference type="RefSeq" id="WP_289378566.1">
    <property type="nucleotide sequence ID" value="NZ_JAUBOF010000023.1"/>
</dbReference>
<dbReference type="InterPro" id="IPR002645">
    <property type="entry name" value="STAS_dom"/>
</dbReference>
<dbReference type="InterPro" id="IPR036513">
    <property type="entry name" value="STAS_dom_sf"/>
</dbReference>
<sequence>MTTVTQRKVTSLWVTRSDQPPLCRTSSGADFSTERISSALVRVAVAGELDMRNAPALCSYAGARLHTSSRVVLDLSDVDFFGSAGLTVFEELDTLARRRNSRWALVGGRAVNRLLRVLGEPVYVHATLDSAIHALRAPI</sequence>
<evidence type="ECO:0000313" key="3">
    <source>
        <dbReference type="Proteomes" id="UP001233164"/>
    </source>
</evidence>
<dbReference type="SUPFAM" id="SSF52091">
    <property type="entry name" value="SpoIIaa-like"/>
    <property type="match status" value="1"/>
</dbReference>
<dbReference type="CDD" id="cd07043">
    <property type="entry name" value="STAS_anti-anti-sigma_factors"/>
    <property type="match status" value="1"/>
</dbReference>
<proteinExistence type="predicted"/>